<dbReference type="InterPro" id="IPR008995">
    <property type="entry name" value="Mo/tungstate-bd_C_term_dom"/>
</dbReference>
<dbReference type="SUPFAM" id="SSF50331">
    <property type="entry name" value="MOP-like"/>
    <property type="match status" value="1"/>
</dbReference>
<dbReference type="PROSITE" id="PS50893">
    <property type="entry name" value="ABC_TRANSPORTER_2"/>
    <property type="match status" value="1"/>
</dbReference>
<dbReference type="Pfam" id="PF00005">
    <property type="entry name" value="ABC_tran"/>
    <property type="match status" value="1"/>
</dbReference>
<dbReference type="PANTHER" id="PTHR43875">
    <property type="entry name" value="MALTODEXTRIN IMPORT ATP-BINDING PROTEIN MSMX"/>
    <property type="match status" value="1"/>
</dbReference>
<dbReference type="SUPFAM" id="SSF52540">
    <property type="entry name" value="P-loop containing nucleoside triphosphate hydrolases"/>
    <property type="match status" value="1"/>
</dbReference>
<evidence type="ECO:0000256" key="2">
    <source>
        <dbReference type="ARBA" id="ARBA00022741"/>
    </source>
</evidence>
<dbReference type="InterPro" id="IPR027417">
    <property type="entry name" value="P-loop_NTPase"/>
</dbReference>
<dbReference type="SMART" id="SM00382">
    <property type="entry name" value="AAA"/>
    <property type="match status" value="1"/>
</dbReference>
<dbReference type="InterPro" id="IPR047641">
    <property type="entry name" value="ABC_transpr_MalK/UgpC-like"/>
</dbReference>
<sequence>MRIRLADVTKRYLREGSLRVASDEPPALDHISLDIADGETVSVVGPSGCGKSTLLRLVAGLETADCGTVHYDEHDVADVAPQDRGIGMVFQDYALYPTMKGAGNLKYYFDVHRRTEDEARARAKEIADIMGVGFELLLGQQTTTLSGGEQQRVAIARCIVRDPTLFLMDEPIVNLDAKLRESTRMEMAKLLKRYGITTMFVTHDQQEAVFMGDRIALMRAGRVVQIGTFDELYYSPVNLFVATFFGSRPLAVLPATVADRTVRFGEAAWPLPAVLADRLEPGPVRIGVRPEAWRFAGAESGGGARMAVDRIESVPAERLTLAHGTVSGARVTVVAPAGTAGDVLWLTPDWEAATFFAADGEHALHTPGAPEFF</sequence>
<keyword evidence="2" id="KW-0547">Nucleotide-binding</keyword>
<feature type="domain" description="ABC transporter" evidence="4">
    <location>
        <begin position="3"/>
        <end position="245"/>
    </location>
</feature>
<proteinExistence type="predicted"/>
<evidence type="ECO:0000313" key="5">
    <source>
        <dbReference type="EMBL" id="TDD72633.1"/>
    </source>
</evidence>
<evidence type="ECO:0000256" key="1">
    <source>
        <dbReference type="ARBA" id="ARBA00022448"/>
    </source>
</evidence>
<keyword evidence="1" id="KW-0813">Transport</keyword>
<dbReference type="Gene3D" id="3.40.50.300">
    <property type="entry name" value="P-loop containing nucleotide triphosphate hydrolases"/>
    <property type="match status" value="1"/>
</dbReference>
<evidence type="ECO:0000259" key="4">
    <source>
        <dbReference type="PROSITE" id="PS50893"/>
    </source>
</evidence>
<comment type="caution">
    <text evidence="5">The sequence shown here is derived from an EMBL/GenBank/DDBJ whole genome shotgun (WGS) entry which is preliminary data.</text>
</comment>
<dbReference type="GO" id="GO:0005524">
    <property type="term" value="F:ATP binding"/>
    <property type="evidence" value="ECO:0007669"/>
    <property type="project" value="UniProtKB-KW"/>
</dbReference>
<dbReference type="InterPro" id="IPR003439">
    <property type="entry name" value="ABC_transporter-like_ATP-bd"/>
</dbReference>
<gene>
    <name evidence="5" type="ORF">E1262_01880</name>
</gene>
<dbReference type="PROSITE" id="PS00211">
    <property type="entry name" value="ABC_TRANSPORTER_1"/>
    <property type="match status" value="1"/>
</dbReference>
<keyword evidence="3 5" id="KW-0067">ATP-binding</keyword>
<dbReference type="AlphaFoldDB" id="A0A4R5AJ18"/>
<dbReference type="GO" id="GO:0140359">
    <property type="term" value="F:ABC-type transporter activity"/>
    <property type="evidence" value="ECO:0007669"/>
    <property type="project" value="UniProtKB-ARBA"/>
</dbReference>
<protein>
    <submittedName>
        <fullName evidence="5">ABC transporter ATP-binding protein</fullName>
    </submittedName>
</protein>
<accession>A0A4R5AJ18</accession>
<reference evidence="5 6" key="1">
    <citation type="submission" date="2019-02" db="EMBL/GenBank/DDBJ databases">
        <title>Draft genome sequences of novel Actinobacteria.</title>
        <authorList>
            <person name="Sahin N."/>
            <person name="Ay H."/>
            <person name="Saygin H."/>
        </authorList>
    </citation>
    <scope>NUCLEOTIDE SEQUENCE [LARGE SCALE GENOMIC DNA]</scope>
    <source>
        <strain evidence="5 6">8K307</strain>
    </source>
</reference>
<dbReference type="RefSeq" id="WP_132101349.1">
    <property type="nucleotide sequence ID" value="NZ_SMLB01000002.1"/>
</dbReference>
<dbReference type="InterPro" id="IPR003593">
    <property type="entry name" value="AAA+_ATPase"/>
</dbReference>
<keyword evidence="6" id="KW-1185">Reference proteome</keyword>
<dbReference type="GO" id="GO:0055052">
    <property type="term" value="C:ATP-binding cassette (ABC) transporter complex, substrate-binding subunit-containing"/>
    <property type="evidence" value="ECO:0007669"/>
    <property type="project" value="TreeGrafter"/>
</dbReference>
<dbReference type="Gene3D" id="2.40.50.100">
    <property type="match status" value="1"/>
</dbReference>
<dbReference type="OrthoDB" id="9802264at2"/>
<evidence type="ECO:0000256" key="3">
    <source>
        <dbReference type="ARBA" id="ARBA00022840"/>
    </source>
</evidence>
<organism evidence="5 6">
    <name type="scientific">Jiangella aurantiaca</name>
    <dbReference type="NCBI Taxonomy" id="2530373"/>
    <lineage>
        <taxon>Bacteria</taxon>
        <taxon>Bacillati</taxon>
        <taxon>Actinomycetota</taxon>
        <taxon>Actinomycetes</taxon>
        <taxon>Jiangellales</taxon>
        <taxon>Jiangellaceae</taxon>
        <taxon>Jiangella</taxon>
    </lineage>
</organism>
<dbReference type="InterPro" id="IPR017871">
    <property type="entry name" value="ABC_transporter-like_CS"/>
</dbReference>
<dbReference type="EMBL" id="SMLB01000002">
    <property type="protein sequence ID" value="TDD72633.1"/>
    <property type="molecule type" value="Genomic_DNA"/>
</dbReference>
<dbReference type="FunFam" id="3.40.50.300:FF:000042">
    <property type="entry name" value="Maltose/maltodextrin ABC transporter, ATP-binding protein"/>
    <property type="match status" value="1"/>
</dbReference>
<name>A0A4R5AJ18_9ACTN</name>
<dbReference type="PANTHER" id="PTHR43875:SF1">
    <property type="entry name" value="OSMOPROTECTIVE COMPOUNDS UPTAKE ATP-BINDING PROTEIN GGTA"/>
    <property type="match status" value="1"/>
</dbReference>
<dbReference type="Proteomes" id="UP000295217">
    <property type="component" value="Unassembled WGS sequence"/>
</dbReference>
<evidence type="ECO:0000313" key="6">
    <source>
        <dbReference type="Proteomes" id="UP000295217"/>
    </source>
</evidence>
<dbReference type="GO" id="GO:0016887">
    <property type="term" value="F:ATP hydrolysis activity"/>
    <property type="evidence" value="ECO:0007669"/>
    <property type="project" value="InterPro"/>
</dbReference>